<evidence type="ECO:0000313" key="2">
    <source>
        <dbReference type="Proteomes" id="UP001527925"/>
    </source>
</evidence>
<name>A0ABR4N797_9FUNG</name>
<protein>
    <submittedName>
        <fullName evidence="1">Uncharacterized protein</fullName>
    </submittedName>
</protein>
<dbReference type="EMBL" id="JADGIZ020000024">
    <property type="protein sequence ID" value="KAL2915407.1"/>
    <property type="molecule type" value="Genomic_DNA"/>
</dbReference>
<evidence type="ECO:0000313" key="1">
    <source>
        <dbReference type="EMBL" id="KAL2915407.1"/>
    </source>
</evidence>
<organism evidence="1 2">
    <name type="scientific">Polyrhizophydium stewartii</name>
    <dbReference type="NCBI Taxonomy" id="2732419"/>
    <lineage>
        <taxon>Eukaryota</taxon>
        <taxon>Fungi</taxon>
        <taxon>Fungi incertae sedis</taxon>
        <taxon>Chytridiomycota</taxon>
        <taxon>Chytridiomycota incertae sedis</taxon>
        <taxon>Chytridiomycetes</taxon>
        <taxon>Rhizophydiales</taxon>
        <taxon>Rhizophydiales incertae sedis</taxon>
        <taxon>Polyrhizophydium</taxon>
    </lineage>
</organism>
<dbReference type="Proteomes" id="UP001527925">
    <property type="component" value="Unassembled WGS sequence"/>
</dbReference>
<sequence>MQAPSVALPVTTLAELCAGLPFDFGEALQPARAASALAATRVVFHRTTESVRNQAVVVLVLFKRLLAALRPESPVPRMAVLLPDVLPETSEIQCAVLLEVFLRRPDILDSANITVLSRRGPRLLDRLPPAFAGIRVDWDWSSPSILSSFDFVVVMCSAMHFALAQELTAGQDPFPRTLFFVATTGISPKRAQNILQSQNVVLPCFQFEPKPEDKRFDHWVCFNNAKFAPGIQLPDLDILKQCFVRICLENRFSQGEASELIARIMPETVVAGIEFFESLQVPRLNFPSSIIDFSRV</sequence>
<proteinExistence type="predicted"/>
<comment type="caution">
    <text evidence="1">The sequence shown here is derived from an EMBL/GenBank/DDBJ whole genome shotgun (WGS) entry which is preliminary data.</text>
</comment>
<gene>
    <name evidence="1" type="ORF">HK105_205023</name>
</gene>
<keyword evidence="2" id="KW-1185">Reference proteome</keyword>
<reference evidence="1 2" key="1">
    <citation type="submission" date="2023-09" db="EMBL/GenBank/DDBJ databases">
        <title>Pangenome analysis of Batrachochytrium dendrobatidis and related Chytrids.</title>
        <authorList>
            <person name="Yacoub M.N."/>
            <person name="Stajich J.E."/>
            <person name="James T.Y."/>
        </authorList>
    </citation>
    <scope>NUCLEOTIDE SEQUENCE [LARGE SCALE GENOMIC DNA]</scope>
    <source>
        <strain evidence="1 2">JEL0888</strain>
    </source>
</reference>
<accession>A0ABR4N797</accession>